<dbReference type="InterPro" id="IPR001806">
    <property type="entry name" value="Small_GTPase"/>
</dbReference>
<dbReference type="EMBL" id="CAUEEQ010007090">
    <property type="protein sequence ID" value="CAJ0930703.1"/>
    <property type="molecule type" value="Genomic_DNA"/>
</dbReference>
<dbReference type="Pfam" id="PF00071">
    <property type="entry name" value="Ras"/>
    <property type="match status" value="1"/>
</dbReference>
<dbReference type="Proteomes" id="UP001176940">
    <property type="component" value="Unassembled WGS sequence"/>
</dbReference>
<dbReference type="InterPro" id="IPR027417">
    <property type="entry name" value="P-loop_NTPase"/>
</dbReference>
<accession>A0ABN9L6F7</accession>
<evidence type="ECO:0000313" key="2">
    <source>
        <dbReference type="EMBL" id="CAJ0930703.1"/>
    </source>
</evidence>
<protein>
    <submittedName>
        <fullName evidence="2">Uncharacterized protein</fullName>
    </submittedName>
</protein>
<sequence>MAMLNGQSLGINTPGKAGSGDRVLAWEYGIPFYETSAKENINIENAFHMLSEAIYSKRSSVLINQNIVNLRELKKSSSCGYGAHIAIYYYIM</sequence>
<comment type="caution">
    <text evidence="2">The sequence shown here is derived from an EMBL/GenBank/DDBJ whole genome shotgun (WGS) entry which is preliminary data.</text>
</comment>
<gene>
    <name evidence="2" type="ORF">RIMI_LOCUS4415305</name>
</gene>
<keyword evidence="3" id="KW-1185">Reference proteome</keyword>
<reference evidence="2" key="1">
    <citation type="submission" date="2023-07" db="EMBL/GenBank/DDBJ databases">
        <authorList>
            <person name="Stuckert A."/>
        </authorList>
    </citation>
    <scope>NUCLEOTIDE SEQUENCE</scope>
</reference>
<evidence type="ECO:0000313" key="3">
    <source>
        <dbReference type="Proteomes" id="UP001176940"/>
    </source>
</evidence>
<keyword evidence="1" id="KW-0547">Nucleotide-binding</keyword>
<proteinExistence type="predicted"/>
<evidence type="ECO:0000256" key="1">
    <source>
        <dbReference type="ARBA" id="ARBA00022741"/>
    </source>
</evidence>
<organism evidence="2 3">
    <name type="scientific">Ranitomeya imitator</name>
    <name type="common">mimic poison frog</name>
    <dbReference type="NCBI Taxonomy" id="111125"/>
    <lineage>
        <taxon>Eukaryota</taxon>
        <taxon>Metazoa</taxon>
        <taxon>Chordata</taxon>
        <taxon>Craniata</taxon>
        <taxon>Vertebrata</taxon>
        <taxon>Euteleostomi</taxon>
        <taxon>Amphibia</taxon>
        <taxon>Batrachia</taxon>
        <taxon>Anura</taxon>
        <taxon>Neobatrachia</taxon>
        <taxon>Hyloidea</taxon>
        <taxon>Dendrobatidae</taxon>
        <taxon>Dendrobatinae</taxon>
        <taxon>Ranitomeya</taxon>
    </lineage>
</organism>
<name>A0ABN9L6F7_9NEOB</name>
<dbReference type="SUPFAM" id="SSF52540">
    <property type="entry name" value="P-loop containing nucleoside triphosphate hydrolases"/>
    <property type="match status" value="1"/>
</dbReference>
<dbReference type="Gene3D" id="3.40.50.300">
    <property type="entry name" value="P-loop containing nucleotide triphosphate hydrolases"/>
    <property type="match status" value="1"/>
</dbReference>